<organism evidence="1 2">
    <name type="scientific">Rotaria magnacalcarata</name>
    <dbReference type="NCBI Taxonomy" id="392030"/>
    <lineage>
        <taxon>Eukaryota</taxon>
        <taxon>Metazoa</taxon>
        <taxon>Spiralia</taxon>
        <taxon>Gnathifera</taxon>
        <taxon>Rotifera</taxon>
        <taxon>Eurotatoria</taxon>
        <taxon>Bdelloidea</taxon>
        <taxon>Philodinida</taxon>
        <taxon>Philodinidae</taxon>
        <taxon>Rotaria</taxon>
    </lineage>
</organism>
<evidence type="ECO:0000313" key="2">
    <source>
        <dbReference type="Proteomes" id="UP000663824"/>
    </source>
</evidence>
<dbReference type="EMBL" id="CAJNRE010015551">
    <property type="protein sequence ID" value="CAF2138067.1"/>
    <property type="molecule type" value="Genomic_DNA"/>
</dbReference>
<evidence type="ECO:0000313" key="1">
    <source>
        <dbReference type="EMBL" id="CAF2138067.1"/>
    </source>
</evidence>
<dbReference type="AlphaFoldDB" id="A0A816WTL6"/>
<dbReference type="Gene3D" id="3.30.420.10">
    <property type="entry name" value="Ribonuclease H-like superfamily/Ribonuclease H"/>
    <property type="match status" value="1"/>
</dbReference>
<accession>A0A816WTL6</accession>
<comment type="caution">
    <text evidence="1">The sequence shown here is derived from an EMBL/GenBank/DDBJ whole genome shotgun (WGS) entry which is preliminary data.</text>
</comment>
<dbReference type="InterPro" id="IPR036397">
    <property type="entry name" value="RNaseH_sf"/>
</dbReference>
<dbReference type="Proteomes" id="UP000663824">
    <property type="component" value="Unassembled WGS sequence"/>
</dbReference>
<evidence type="ECO:0008006" key="3">
    <source>
        <dbReference type="Google" id="ProtNLM"/>
    </source>
</evidence>
<proteinExistence type="predicted"/>
<gene>
    <name evidence="1" type="ORF">MBJ925_LOCUS28943</name>
</gene>
<reference evidence="1" key="1">
    <citation type="submission" date="2021-02" db="EMBL/GenBank/DDBJ databases">
        <authorList>
            <person name="Nowell W R."/>
        </authorList>
    </citation>
    <scope>NUCLEOTIDE SEQUENCE</scope>
</reference>
<name>A0A816WTL6_9BILA</name>
<sequence>MNSVKRLVWNLPGKKKVVRTVKHPIKVNVWGWFLAGGFGRVVCFKENLNADLICHIYKYGLLPTVRKQFGYDLTLWKLQEDNDPKHTSKLATNWRMNNNVPKID</sequence>
<dbReference type="GO" id="GO:0003676">
    <property type="term" value="F:nucleic acid binding"/>
    <property type="evidence" value="ECO:0007669"/>
    <property type="project" value="InterPro"/>
</dbReference>
<protein>
    <recommendedName>
        <fullName evidence="3">Transposase</fullName>
    </recommendedName>
</protein>